<evidence type="ECO:0000256" key="11">
    <source>
        <dbReference type="SAM" id="MobiDB-lite"/>
    </source>
</evidence>
<evidence type="ECO:0000256" key="2">
    <source>
        <dbReference type="ARBA" id="ARBA00001936"/>
    </source>
</evidence>
<comment type="cofactor">
    <cofactor evidence="3">
        <name>Mg(2+)</name>
        <dbReference type="ChEBI" id="CHEBI:18420"/>
    </cofactor>
</comment>
<comment type="similarity">
    <text evidence="4">Belongs to the FAN1 family.</text>
</comment>
<protein>
    <recommendedName>
        <fullName evidence="5">phosphodiesterase I</fullName>
        <ecNumber evidence="5">3.1.4.1</ecNumber>
    </recommendedName>
</protein>
<accession>A0AAJ1F0N2</accession>
<evidence type="ECO:0000256" key="4">
    <source>
        <dbReference type="ARBA" id="ARBA00005533"/>
    </source>
</evidence>
<dbReference type="AlphaFoldDB" id="A0AAJ1F0N2"/>
<evidence type="ECO:0000259" key="12">
    <source>
        <dbReference type="SMART" id="SM00990"/>
    </source>
</evidence>
<dbReference type="GO" id="GO:0003676">
    <property type="term" value="F:nucleic acid binding"/>
    <property type="evidence" value="ECO:0007669"/>
    <property type="project" value="InterPro"/>
</dbReference>
<dbReference type="InterPro" id="IPR049125">
    <property type="entry name" value="FAN1-like_WH"/>
</dbReference>
<dbReference type="InterPro" id="IPR011856">
    <property type="entry name" value="tRNA_endonuc-like_dom_sf"/>
</dbReference>
<feature type="region of interest" description="Disordered" evidence="11">
    <location>
        <begin position="224"/>
        <end position="243"/>
    </location>
</feature>
<dbReference type="RefSeq" id="WP_240590857.1">
    <property type="nucleotide sequence ID" value="NZ_JAKUDL010000002.1"/>
</dbReference>
<dbReference type="InterPro" id="IPR014883">
    <property type="entry name" value="VRR_NUC"/>
</dbReference>
<keyword evidence="9" id="KW-0460">Magnesium</keyword>
<evidence type="ECO:0000313" key="14">
    <source>
        <dbReference type="Proteomes" id="UP001297581"/>
    </source>
</evidence>
<evidence type="ECO:0000256" key="5">
    <source>
        <dbReference type="ARBA" id="ARBA00012029"/>
    </source>
</evidence>
<dbReference type="GO" id="GO:0046872">
    <property type="term" value="F:metal ion binding"/>
    <property type="evidence" value="ECO:0007669"/>
    <property type="project" value="UniProtKB-KW"/>
</dbReference>
<evidence type="ECO:0000313" key="13">
    <source>
        <dbReference type="EMBL" id="MCH4294543.1"/>
    </source>
</evidence>
<feature type="region of interest" description="Disordered" evidence="11">
    <location>
        <begin position="46"/>
        <end position="69"/>
    </location>
</feature>
<comment type="caution">
    <text evidence="13">The sequence shown here is derived from an EMBL/GenBank/DDBJ whole genome shotgun (WGS) entry which is preliminary data.</text>
</comment>
<dbReference type="Pfam" id="PF08774">
    <property type="entry name" value="VRR_NUC"/>
    <property type="match status" value="1"/>
</dbReference>
<evidence type="ECO:0000256" key="3">
    <source>
        <dbReference type="ARBA" id="ARBA00001946"/>
    </source>
</evidence>
<dbReference type="Proteomes" id="UP001297581">
    <property type="component" value="Unassembled WGS sequence"/>
</dbReference>
<keyword evidence="6" id="KW-0540">Nuclease</keyword>
<evidence type="ECO:0000256" key="1">
    <source>
        <dbReference type="ARBA" id="ARBA00000983"/>
    </source>
</evidence>
<sequence length="752" mass="82895">MAATLDDPDYFLRHFDLLCQSVARYRDLLSPGELVLLACGNPSASTCGPDDKSPAPPKGNPNPAHINSAAPITDDAKRLLVRLISRRGSCFRVSKLSYGDIGDIDDAIHQLKAMGLVSQPLDSAKERQAAAHEPSHPVYAADTESYGADTRSACAASDASAGLNTEYDTGTLSALNTSHVTSLVTSLVTKAELYAVLTDLLSADASAALTSAFEGVAVRTREPAPGAKSKAIPKPRSQSLSTPLSKSLTKSALCAIATELELWSAIWELIAGDVIEVDAARHFRTLKLLYFGNSWQDFSEFVVAELGHRRYEAYLLDAEHRRFDSRVEIEIALGCADIGRELDAAKALDDESLEQLYKTLKQLEVLGGDNLLEMSHSARRLGRIRCQLGREFERRGQTDKALSLYQGLMLAPARERAVRCLEALANYEAAFSAASALFHSPLNDDEYRVSLKMLPRLAKKADRPWQAPPSYVPPSEQLGLQIADAFCSKADPSQDGDFDDDVEGAQQTVEARCVRYYQGQGTAAWHVENGFSCGLFGLALWDIIFMTVKAVFDHPFQTAPADMYRGDFSAPRQAALKARLDVIRGGDFSILERHLMEKRGIANDWVNWALWTEAFWQQLMPLLKGTRANARFERKCETKCEASTNAQAPVLLHDQEQDQDQAKTGSAEASEQRAPNEPHLGAWLASLIEHMLVSPKERRSGWPDLLLIDHGELKFVEVKGPGDRLAPHQTDWLKWLNENGTPAKVLYVNYLE</sequence>
<dbReference type="Pfam" id="PF21315">
    <property type="entry name" value="FAN1_HTH"/>
    <property type="match status" value="1"/>
</dbReference>
<dbReference type="PANTHER" id="PTHR15749">
    <property type="entry name" value="FANCONI-ASSOCIATED NUCLEASE 1"/>
    <property type="match status" value="1"/>
</dbReference>
<evidence type="ECO:0000256" key="8">
    <source>
        <dbReference type="ARBA" id="ARBA00022801"/>
    </source>
</evidence>
<dbReference type="Gene3D" id="3.40.1350.10">
    <property type="match status" value="1"/>
</dbReference>
<dbReference type="GO" id="GO:0004528">
    <property type="term" value="F:phosphodiesterase I activity"/>
    <property type="evidence" value="ECO:0007669"/>
    <property type="project" value="UniProtKB-EC"/>
</dbReference>
<comment type="cofactor">
    <cofactor evidence="2">
        <name>Mn(2+)</name>
        <dbReference type="ChEBI" id="CHEBI:29035"/>
    </cofactor>
</comment>
<dbReference type="InterPro" id="IPR033315">
    <property type="entry name" value="Fan1-like"/>
</dbReference>
<keyword evidence="14" id="KW-1185">Reference proteome</keyword>
<feature type="region of interest" description="Disordered" evidence="11">
    <location>
        <begin position="647"/>
        <end position="675"/>
    </location>
</feature>
<proteinExistence type="inferred from homology"/>
<evidence type="ECO:0000256" key="10">
    <source>
        <dbReference type="ARBA" id="ARBA00023211"/>
    </source>
</evidence>
<dbReference type="EC" id="3.1.4.1" evidence="5"/>
<comment type="catalytic activity">
    <reaction evidence="1">
        <text>Hydrolytically removes 5'-nucleotides successively from the 3'-hydroxy termini of 3'-hydroxy-terminated oligonucleotides.</text>
        <dbReference type="EC" id="3.1.4.1"/>
    </reaction>
</comment>
<evidence type="ECO:0000256" key="9">
    <source>
        <dbReference type="ARBA" id="ARBA00022842"/>
    </source>
</evidence>
<evidence type="ECO:0000256" key="6">
    <source>
        <dbReference type="ARBA" id="ARBA00022722"/>
    </source>
</evidence>
<name>A0AAJ1F0N2_9GAMM</name>
<organism evidence="13 14">
    <name type="scientific">Shewanella zhuhaiensis</name>
    <dbReference type="NCBI Taxonomy" id="2919576"/>
    <lineage>
        <taxon>Bacteria</taxon>
        <taxon>Pseudomonadati</taxon>
        <taxon>Pseudomonadota</taxon>
        <taxon>Gammaproteobacteria</taxon>
        <taxon>Alteromonadales</taxon>
        <taxon>Shewanellaceae</taxon>
        <taxon>Shewanella</taxon>
    </lineage>
</organism>
<keyword evidence="8" id="KW-0378">Hydrolase</keyword>
<keyword evidence="10" id="KW-0464">Manganese</keyword>
<dbReference type="SMART" id="SM00990">
    <property type="entry name" value="VRR_NUC"/>
    <property type="match status" value="1"/>
</dbReference>
<keyword evidence="7" id="KW-0479">Metal-binding</keyword>
<gene>
    <name evidence="13" type="ORF">MJ923_09550</name>
</gene>
<reference evidence="13 14" key="1">
    <citation type="submission" date="2022-02" db="EMBL/GenBank/DDBJ databases">
        <title>The genome sequence of Shewanella sp. 3B26.</title>
        <authorList>
            <person name="Du J."/>
        </authorList>
    </citation>
    <scope>NUCLEOTIDE SEQUENCE [LARGE SCALE GENOMIC DNA]</scope>
    <source>
        <strain evidence="13 14">3B26</strain>
    </source>
</reference>
<dbReference type="PANTHER" id="PTHR15749:SF4">
    <property type="entry name" value="FANCONI-ASSOCIATED NUCLEASE 1"/>
    <property type="match status" value="1"/>
</dbReference>
<dbReference type="GO" id="GO:0036297">
    <property type="term" value="P:interstrand cross-link repair"/>
    <property type="evidence" value="ECO:0007669"/>
    <property type="project" value="InterPro"/>
</dbReference>
<feature type="domain" description="VRR-NUC" evidence="12">
    <location>
        <begin position="669"/>
        <end position="750"/>
    </location>
</feature>
<evidence type="ECO:0000256" key="7">
    <source>
        <dbReference type="ARBA" id="ARBA00022723"/>
    </source>
</evidence>
<dbReference type="EMBL" id="JAKUDL010000002">
    <property type="protein sequence ID" value="MCH4294543.1"/>
    <property type="molecule type" value="Genomic_DNA"/>
</dbReference>